<dbReference type="PANTHER" id="PTHR21310:SF13">
    <property type="entry name" value="AMINOGLYCOSIDE PHOSPHOTRANSFERASE DOMAIN-CONTAINING PROTEIN"/>
    <property type="match status" value="1"/>
</dbReference>
<dbReference type="STRING" id="1073089.A0A1L9REW1"/>
<gene>
    <name evidence="3" type="ORF">ASPWEDRAFT_744632</name>
</gene>
<dbReference type="EMBL" id="KV878214">
    <property type="protein sequence ID" value="OJJ33407.1"/>
    <property type="molecule type" value="Genomic_DNA"/>
</dbReference>
<name>A0A1L9REW1_ASPWE</name>
<organism evidence="3 4">
    <name type="scientific">Aspergillus wentii DTO 134E9</name>
    <dbReference type="NCBI Taxonomy" id="1073089"/>
    <lineage>
        <taxon>Eukaryota</taxon>
        <taxon>Fungi</taxon>
        <taxon>Dikarya</taxon>
        <taxon>Ascomycota</taxon>
        <taxon>Pezizomycotina</taxon>
        <taxon>Eurotiomycetes</taxon>
        <taxon>Eurotiomycetidae</taxon>
        <taxon>Eurotiales</taxon>
        <taxon>Aspergillaceae</taxon>
        <taxon>Aspergillus</taxon>
        <taxon>Aspergillus subgen. Cremei</taxon>
    </lineage>
</organism>
<dbReference type="RefSeq" id="XP_040687084.1">
    <property type="nucleotide sequence ID" value="XM_040839475.1"/>
</dbReference>
<dbReference type="Proteomes" id="UP000184383">
    <property type="component" value="Unassembled WGS sequence"/>
</dbReference>
<reference evidence="4" key="1">
    <citation type="journal article" date="2017" name="Genome Biol.">
        <title>Comparative genomics reveals high biological diversity and specific adaptations in the industrially and medically important fungal genus Aspergillus.</title>
        <authorList>
            <person name="de Vries R.P."/>
            <person name="Riley R."/>
            <person name="Wiebenga A."/>
            <person name="Aguilar-Osorio G."/>
            <person name="Amillis S."/>
            <person name="Uchima C.A."/>
            <person name="Anderluh G."/>
            <person name="Asadollahi M."/>
            <person name="Askin M."/>
            <person name="Barry K."/>
            <person name="Battaglia E."/>
            <person name="Bayram O."/>
            <person name="Benocci T."/>
            <person name="Braus-Stromeyer S.A."/>
            <person name="Caldana C."/>
            <person name="Canovas D."/>
            <person name="Cerqueira G.C."/>
            <person name="Chen F."/>
            <person name="Chen W."/>
            <person name="Choi C."/>
            <person name="Clum A."/>
            <person name="Dos Santos R.A."/>
            <person name="Damasio A.R."/>
            <person name="Diallinas G."/>
            <person name="Emri T."/>
            <person name="Fekete E."/>
            <person name="Flipphi M."/>
            <person name="Freyberg S."/>
            <person name="Gallo A."/>
            <person name="Gournas C."/>
            <person name="Habgood R."/>
            <person name="Hainaut M."/>
            <person name="Harispe M.L."/>
            <person name="Henrissat B."/>
            <person name="Hilden K.S."/>
            <person name="Hope R."/>
            <person name="Hossain A."/>
            <person name="Karabika E."/>
            <person name="Karaffa L."/>
            <person name="Karanyi Z."/>
            <person name="Krasevec N."/>
            <person name="Kuo A."/>
            <person name="Kusch H."/>
            <person name="LaButti K."/>
            <person name="Lagendijk E.L."/>
            <person name="Lapidus A."/>
            <person name="Levasseur A."/>
            <person name="Lindquist E."/>
            <person name="Lipzen A."/>
            <person name="Logrieco A.F."/>
            <person name="MacCabe A."/>
            <person name="Maekelae M.R."/>
            <person name="Malavazi I."/>
            <person name="Melin P."/>
            <person name="Meyer V."/>
            <person name="Mielnichuk N."/>
            <person name="Miskei M."/>
            <person name="Molnar A.P."/>
            <person name="Mule G."/>
            <person name="Ngan C.Y."/>
            <person name="Orejas M."/>
            <person name="Orosz E."/>
            <person name="Ouedraogo J.P."/>
            <person name="Overkamp K.M."/>
            <person name="Park H.-S."/>
            <person name="Perrone G."/>
            <person name="Piumi F."/>
            <person name="Punt P.J."/>
            <person name="Ram A.F."/>
            <person name="Ramon A."/>
            <person name="Rauscher S."/>
            <person name="Record E."/>
            <person name="Riano-Pachon D.M."/>
            <person name="Robert V."/>
            <person name="Roehrig J."/>
            <person name="Ruller R."/>
            <person name="Salamov A."/>
            <person name="Salih N.S."/>
            <person name="Samson R.A."/>
            <person name="Sandor E."/>
            <person name="Sanguinetti M."/>
            <person name="Schuetze T."/>
            <person name="Sepcic K."/>
            <person name="Shelest E."/>
            <person name="Sherlock G."/>
            <person name="Sophianopoulou V."/>
            <person name="Squina F.M."/>
            <person name="Sun H."/>
            <person name="Susca A."/>
            <person name="Todd R.B."/>
            <person name="Tsang A."/>
            <person name="Unkles S.E."/>
            <person name="van de Wiele N."/>
            <person name="van Rossen-Uffink D."/>
            <person name="Oliveira J.V."/>
            <person name="Vesth T.C."/>
            <person name="Visser J."/>
            <person name="Yu J.-H."/>
            <person name="Zhou M."/>
            <person name="Andersen M.R."/>
            <person name="Archer D.B."/>
            <person name="Baker S.E."/>
            <person name="Benoit I."/>
            <person name="Brakhage A.A."/>
            <person name="Braus G.H."/>
            <person name="Fischer R."/>
            <person name="Frisvad J.C."/>
            <person name="Goldman G.H."/>
            <person name="Houbraken J."/>
            <person name="Oakley B."/>
            <person name="Pocsi I."/>
            <person name="Scazzocchio C."/>
            <person name="Seiboth B."/>
            <person name="vanKuyk P.A."/>
            <person name="Wortman J."/>
            <person name="Dyer P.S."/>
            <person name="Grigoriev I.V."/>
        </authorList>
    </citation>
    <scope>NUCLEOTIDE SEQUENCE [LARGE SCALE GENOMIC DNA]</scope>
    <source>
        <strain evidence="4">DTO 134E9</strain>
    </source>
</reference>
<proteinExistence type="predicted"/>
<dbReference type="InterPro" id="IPR011009">
    <property type="entry name" value="Kinase-like_dom_sf"/>
</dbReference>
<sequence>MPTAEQDGLEWAVAAFGLQPRWKYEPNIEIIERLARQHLAIDTDDKCHVSFHAQGAFNKLYLVLSTRGKYLMRVSLPAHPHQKTESEVATLDFVRKYTEIPVPRVFAFDSSNNNDLGFEWILMELMPGVSLLQRWRKLGMGVKEKVVKRVALYQSQLLQATSNFRSIGNIFPGSDGRGKLAGSEFEIGQTVSQIFFWGENINQKVPRGPFVNSQSWLHARLSLIVNEQDRIIKSLTIKSDGENDEDDIEDAKSTKRLAQTLLDALPKRFPAEEQAIEQTALWHSDLSLQKILVDEDGEITAIIDWECVSVVPTWAAAQVPQFLIGTKRDTQPLRDGYQDGDEEDEEEAREEGLDNEGKNGLFWIHLLEWEQTQLRKIYDAEMEKLWPKWKQLKEAPQKADFENAVARCPTGFGSGLIGEWLEDLQEGKPWCLRDQFMEPF</sequence>
<dbReference type="AlphaFoldDB" id="A0A1L9REW1"/>
<protein>
    <recommendedName>
        <fullName evidence="2">Aminoglycoside phosphotransferase domain-containing protein</fullName>
    </recommendedName>
</protein>
<accession>A0A1L9REW1</accession>
<feature type="domain" description="Aminoglycoside phosphotransferase" evidence="2">
    <location>
        <begin position="49"/>
        <end position="144"/>
    </location>
</feature>
<dbReference type="OrthoDB" id="428260at2759"/>
<evidence type="ECO:0000313" key="4">
    <source>
        <dbReference type="Proteomes" id="UP000184383"/>
    </source>
</evidence>
<evidence type="ECO:0000259" key="2">
    <source>
        <dbReference type="Pfam" id="PF01636"/>
    </source>
</evidence>
<keyword evidence="4" id="KW-1185">Reference proteome</keyword>
<dbReference type="Gene3D" id="3.90.1200.10">
    <property type="match status" value="1"/>
</dbReference>
<dbReference type="GeneID" id="63755323"/>
<dbReference type="InterPro" id="IPR051678">
    <property type="entry name" value="AGP_Transferase"/>
</dbReference>
<dbReference type="InterPro" id="IPR002575">
    <property type="entry name" value="Aminoglycoside_PTrfase"/>
</dbReference>
<feature type="region of interest" description="Disordered" evidence="1">
    <location>
        <begin position="330"/>
        <end position="354"/>
    </location>
</feature>
<dbReference type="SUPFAM" id="SSF56112">
    <property type="entry name" value="Protein kinase-like (PK-like)"/>
    <property type="match status" value="1"/>
</dbReference>
<feature type="compositionally biased region" description="Acidic residues" evidence="1">
    <location>
        <begin position="338"/>
        <end position="349"/>
    </location>
</feature>
<dbReference type="VEuPathDB" id="FungiDB:ASPWEDRAFT_744632"/>
<evidence type="ECO:0000313" key="3">
    <source>
        <dbReference type="EMBL" id="OJJ33407.1"/>
    </source>
</evidence>
<feature type="domain" description="Aminoglycoside phosphotransferase" evidence="2">
    <location>
        <begin position="250"/>
        <end position="312"/>
    </location>
</feature>
<dbReference type="PANTHER" id="PTHR21310">
    <property type="entry name" value="AMINOGLYCOSIDE PHOSPHOTRANSFERASE-RELATED-RELATED"/>
    <property type="match status" value="1"/>
</dbReference>
<evidence type="ECO:0000256" key="1">
    <source>
        <dbReference type="SAM" id="MobiDB-lite"/>
    </source>
</evidence>
<dbReference type="Pfam" id="PF01636">
    <property type="entry name" value="APH"/>
    <property type="match status" value="2"/>
</dbReference>